<protein>
    <submittedName>
        <fullName evidence="2">Uncharacterized protein</fullName>
    </submittedName>
</protein>
<sequence length="99" mass="11595">MCFGSTDRNEKYYYHEEIIPVRHHNGRNHYVHDHHHGHHHSGHHHHHHHSRSVSPRASYHSVAAPRAYYGPSPRASVASYRSAGPVVYERTSRRYVTEC</sequence>
<accession>A0AA40CB97</accession>
<feature type="compositionally biased region" description="Basic residues" evidence="1">
    <location>
        <begin position="31"/>
        <end position="51"/>
    </location>
</feature>
<gene>
    <name evidence="2" type="ORF">B0T14DRAFT_560113</name>
</gene>
<evidence type="ECO:0000256" key="1">
    <source>
        <dbReference type="SAM" id="MobiDB-lite"/>
    </source>
</evidence>
<evidence type="ECO:0000313" key="3">
    <source>
        <dbReference type="Proteomes" id="UP001175000"/>
    </source>
</evidence>
<reference evidence="2" key="1">
    <citation type="submission" date="2023-06" db="EMBL/GenBank/DDBJ databases">
        <title>Genome-scale phylogeny and comparative genomics of the fungal order Sordariales.</title>
        <authorList>
            <consortium name="Lawrence Berkeley National Laboratory"/>
            <person name="Hensen N."/>
            <person name="Bonometti L."/>
            <person name="Westerberg I."/>
            <person name="Brannstrom I.O."/>
            <person name="Guillou S."/>
            <person name="Cros-Aarteil S."/>
            <person name="Calhoun S."/>
            <person name="Haridas S."/>
            <person name="Kuo A."/>
            <person name="Mondo S."/>
            <person name="Pangilinan J."/>
            <person name="Riley R."/>
            <person name="Labutti K."/>
            <person name="Andreopoulos B."/>
            <person name="Lipzen A."/>
            <person name="Chen C."/>
            <person name="Yanf M."/>
            <person name="Daum C."/>
            <person name="Ng V."/>
            <person name="Clum A."/>
            <person name="Steindorff A."/>
            <person name="Ohm R."/>
            <person name="Martin F."/>
            <person name="Silar P."/>
            <person name="Natvig D."/>
            <person name="Lalanne C."/>
            <person name="Gautier V."/>
            <person name="Ament-Velasquez S.L."/>
            <person name="Kruys A."/>
            <person name="Hutchinson M.I."/>
            <person name="Powell A.J."/>
            <person name="Barry K."/>
            <person name="Miller A.N."/>
            <person name="Grigoriev I.V."/>
            <person name="Debuchy R."/>
            <person name="Gladieux P."/>
            <person name="Thoren M.H."/>
            <person name="Johannesson H."/>
        </authorList>
    </citation>
    <scope>NUCLEOTIDE SEQUENCE</scope>
    <source>
        <strain evidence="2">CBS 606.72</strain>
    </source>
</reference>
<name>A0AA40CB97_9PEZI</name>
<proteinExistence type="predicted"/>
<feature type="region of interest" description="Disordered" evidence="1">
    <location>
        <begin position="31"/>
        <end position="84"/>
    </location>
</feature>
<dbReference type="AlphaFoldDB" id="A0AA40CB97"/>
<organism evidence="2 3">
    <name type="scientific">Immersiella caudata</name>
    <dbReference type="NCBI Taxonomy" id="314043"/>
    <lineage>
        <taxon>Eukaryota</taxon>
        <taxon>Fungi</taxon>
        <taxon>Dikarya</taxon>
        <taxon>Ascomycota</taxon>
        <taxon>Pezizomycotina</taxon>
        <taxon>Sordariomycetes</taxon>
        <taxon>Sordariomycetidae</taxon>
        <taxon>Sordariales</taxon>
        <taxon>Lasiosphaeriaceae</taxon>
        <taxon>Immersiella</taxon>
    </lineage>
</organism>
<keyword evidence="3" id="KW-1185">Reference proteome</keyword>
<dbReference type="EMBL" id="JAULSU010000001">
    <property type="protein sequence ID" value="KAK0632421.1"/>
    <property type="molecule type" value="Genomic_DNA"/>
</dbReference>
<dbReference type="Proteomes" id="UP001175000">
    <property type="component" value="Unassembled WGS sequence"/>
</dbReference>
<evidence type="ECO:0000313" key="2">
    <source>
        <dbReference type="EMBL" id="KAK0632421.1"/>
    </source>
</evidence>
<comment type="caution">
    <text evidence="2">The sequence shown here is derived from an EMBL/GenBank/DDBJ whole genome shotgun (WGS) entry which is preliminary data.</text>
</comment>